<dbReference type="RefSeq" id="WP_344916473.1">
    <property type="nucleotide sequence ID" value="NZ_BAAAYO010000020.1"/>
</dbReference>
<name>A0ABV5W7F0_9BACL</name>
<dbReference type="Pfam" id="PF00395">
    <property type="entry name" value="SLH"/>
    <property type="match status" value="1"/>
</dbReference>
<evidence type="ECO:0000259" key="3">
    <source>
        <dbReference type="PROSITE" id="PS51272"/>
    </source>
</evidence>
<keyword evidence="1" id="KW-0732">Signal</keyword>
<evidence type="ECO:0000256" key="2">
    <source>
        <dbReference type="SAM" id="MobiDB-lite"/>
    </source>
</evidence>
<comment type="caution">
    <text evidence="4">The sequence shown here is derived from an EMBL/GenBank/DDBJ whole genome shotgun (WGS) entry which is preliminary data.</text>
</comment>
<reference evidence="4 5" key="1">
    <citation type="submission" date="2024-09" db="EMBL/GenBank/DDBJ databases">
        <authorList>
            <person name="Sun Q."/>
            <person name="Mori K."/>
        </authorList>
    </citation>
    <scope>NUCLEOTIDE SEQUENCE [LARGE SCALE GENOMIC DNA]</scope>
    <source>
        <strain evidence="4 5">JCM 12520</strain>
    </source>
</reference>
<dbReference type="InterPro" id="IPR014755">
    <property type="entry name" value="Cu-Rt/internalin_Ig-like"/>
</dbReference>
<dbReference type="Proteomes" id="UP001589619">
    <property type="component" value="Unassembled WGS sequence"/>
</dbReference>
<dbReference type="Gene3D" id="2.60.40.1220">
    <property type="match status" value="1"/>
</dbReference>
<evidence type="ECO:0000256" key="1">
    <source>
        <dbReference type="ARBA" id="ARBA00022729"/>
    </source>
</evidence>
<dbReference type="InterPro" id="IPR001119">
    <property type="entry name" value="SLH_dom"/>
</dbReference>
<sequence>MSNKSLSFKLNTQPSYDDNRGGEKKVMKKSLSVLVATAMVSSIFASVAFAADATLTTQQKLDALIAAGIFDKDGTGNGSELDSNMSREQLAKILVKLKSLKEVSGTSYTDVAADRWSAGFIQAVSKASPILMDGVADGVFNPAGDVTLEQLATVAVRALGLQPSSAAVKGEVSTWAKGYVAAAIANGLLGEKTDYTKPAIRSELVEASYAAKQVLAESEKPAKASVKAVKATGVKKVEVTLDRDVDTSKATLSLKKGATDIAVNTKWSEDKKTATLELKDVKLAQGEYTVTLGGLATTDIGTASGSFTAEDEQVKEIKFVTASDTIAKSKKAYVEFKASNQYGENASLSSGDFTVNTPNFNSSVKKDANGRFIITLNTEESINGQQLFPNTTIIPIHVYDNTSRIGIQQNFKLGTEPFIQKMELGAAKYSSDKKALSSTGDSVIIPVILYDQYGNPVGYDIKNESAWIANVFTTPYLDKLSWEFKDHDNDNFGEVKLWLKERVEKTEEFSVNVQIEGASATSKIAVTSSKLATKIQFGELSAPLTENDQSDIYLPIIAYDEQGNQLSADDIVDNQNYDRIKVTASNVRGPGDSIINPQNSPIIKTGDKKGQILITRVEGQNNSYAYFSAYLNSYSGNNSYINKNFSISKTRVPESLKVVGDVAKKTIGGSTDLSVKVQDQNGYALDRVGSVNENGKAVTYSVYAEVSGEPNMEILVRDALGATVDTLSANGKTNTTFDGEHMFEVNNTFRFQVKNDFKYNNGSGNDLTLKLTLRKIVDGKANDLTTITKSVTWADLKKEDLTYTVSQPSDLYAAADTDNTLTKSIPDAQNPLKSLYKKSFALTIKDSAGNALRLPNDMVLNVTPSVYNVARTAIDIATFTPTGGTTANNPLNTGVGRVLGYKAGTSSVNVQYRELKVDGNNKLVLGETKLASVNVNVKDEAPVVNRVTTLANYYGKGAVPTGANYTNAYQFMNLKLFDQYGTEYATTNIDIYRNITGVFYQVTDVSLPGKDNGKLTVESDGTIKYDGAAYVPQNGDSFVLRATSASGQTASTNVKVRGR</sequence>
<keyword evidence="5" id="KW-1185">Reference proteome</keyword>
<organism evidence="4 5">
    <name type="scientific">Paenibacillus hodogayensis</name>
    <dbReference type="NCBI Taxonomy" id="279208"/>
    <lineage>
        <taxon>Bacteria</taxon>
        <taxon>Bacillati</taxon>
        <taxon>Bacillota</taxon>
        <taxon>Bacilli</taxon>
        <taxon>Bacillales</taxon>
        <taxon>Paenibacillaceae</taxon>
        <taxon>Paenibacillus</taxon>
    </lineage>
</organism>
<feature type="compositionally biased region" description="Polar residues" evidence="2">
    <location>
        <begin position="1"/>
        <end position="16"/>
    </location>
</feature>
<evidence type="ECO:0000313" key="4">
    <source>
        <dbReference type="EMBL" id="MFB9756510.1"/>
    </source>
</evidence>
<evidence type="ECO:0000313" key="5">
    <source>
        <dbReference type="Proteomes" id="UP001589619"/>
    </source>
</evidence>
<dbReference type="EMBL" id="JBHMAG010000024">
    <property type="protein sequence ID" value="MFB9756510.1"/>
    <property type="molecule type" value="Genomic_DNA"/>
</dbReference>
<feature type="domain" description="SLH" evidence="3">
    <location>
        <begin position="104"/>
        <end position="169"/>
    </location>
</feature>
<gene>
    <name evidence="4" type="ORF">ACFFNY_33455</name>
</gene>
<accession>A0ABV5W7F0</accession>
<dbReference type="PROSITE" id="PS51272">
    <property type="entry name" value="SLH"/>
    <property type="match status" value="1"/>
</dbReference>
<feature type="region of interest" description="Disordered" evidence="2">
    <location>
        <begin position="1"/>
        <end position="22"/>
    </location>
</feature>
<protein>
    <submittedName>
        <fullName evidence="4">S-layer homology domain-containing protein</fullName>
    </submittedName>
</protein>
<proteinExistence type="predicted"/>